<dbReference type="EMBL" id="AMWE01000004">
    <property type="protein sequence ID" value="ERO57561.1"/>
    <property type="molecule type" value="Genomic_DNA"/>
</dbReference>
<keyword evidence="1" id="KW-1133">Transmembrane helix</keyword>
<evidence type="ECO:0000313" key="2">
    <source>
        <dbReference type="EMBL" id="ERO57561.1"/>
    </source>
</evidence>
<protein>
    <recommendedName>
        <fullName evidence="4">High mobility group protein Z</fullName>
    </recommendedName>
</protein>
<dbReference type="AlphaFoldDB" id="A0AAV3KBD3"/>
<comment type="caution">
    <text evidence="2">The sequence shown here is derived from an EMBL/GenBank/DDBJ whole genome shotgun (WGS) entry which is preliminary data.</text>
</comment>
<dbReference type="Proteomes" id="UP000017142">
    <property type="component" value="Unassembled WGS sequence"/>
</dbReference>
<proteinExistence type="predicted"/>
<name>A0AAV3KBD3_9GAMM</name>
<keyword evidence="1" id="KW-0812">Transmembrane</keyword>
<sequence length="58" mass="6640">MLKALFLLITLLVLCFLGGLLVKLWCLSKRKDRLQRAVLAGQRQLPPRCAARTGYRKE</sequence>
<accession>A0AAV3KBD3</accession>
<keyword evidence="1" id="KW-0472">Membrane</keyword>
<reference evidence="3" key="1">
    <citation type="journal article" date="2013" name="Diversity">
        <title>Genome Sequence of Dickeya solani, a New soft Rot Pathogen of Potato, Suggests its Emergence May Be Related to a Novel Combination of Non-Ribosomal Peptide/Polyketide Synthetase Clusters.</title>
        <authorList>
            <person name="Garlant L."/>
            <person name="Koskinen P."/>
            <person name="Rouhiainen L."/>
            <person name="Laine P."/>
            <person name="Paulin L."/>
            <person name="Auvinen P."/>
            <person name="Holm L."/>
            <person name="Pirhonen M."/>
        </authorList>
    </citation>
    <scope>NUCLEOTIDE SEQUENCE [LARGE SCALE GENOMIC DNA]</scope>
    <source>
        <strain evidence="3">D s0432-1</strain>
    </source>
</reference>
<evidence type="ECO:0008006" key="4">
    <source>
        <dbReference type="Google" id="ProtNLM"/>
    </source>
</evidence>
<evidence type="ECO:0000313" key="3">
    <source>
        <dbReference type="Proteomes" id="UP000017142"/>
    </source>
</evidence>
<organism evidence="2 3">
    <name type="scientific">Dickeya solani D s0432-1</name>
    <dbReference type="NCBI Taxonomy" id="1231725"/>
    <lineage>
        <taxon>Bacteria</taxon>
        <taxon>Pseudomonadati</taxon>
        <taxon>Pseudomonadota</taxon>
        <taxon>Gammaproteobacteria</taxon>
        <taxon>Enterobacterales</taxon>
        <taxon>Pectobacteriaceae</taxon>
        <taxon>Dickeya</taxon>
    </lineage>
</organism>
<feature type="transmembrane region" description="Helical" evidence="1">
    <location>
        <begin position="6"/>
        <end position="26"/>
    </location>
</feature>
<evidence type="ECO:0000256" key="1">
    <source>
        <dbReference type="SAM" id="Phobius"/>
    </source>
</evidence>
<gene>
    <name evidence="2" type="ORF">A544_4153</name>
</gene>